<dbReference type="PRINTS" id="PR00385">
    <property type="entry name" value="P450"/>
</dbReference>
<dbReference type="PRINTS" id="PR00463">
    <property type="entry name" value="EP450I"/>
</dbReference>
<keyword evidence="6 8" id="KW-0408">Iron</keyword>
<evidence type="ECO:0000256" key="6">
    <source>
        <dbReference type="ARBA" id="ARBA00023004"/>
    </source>
</evidence>
<protein>
    <recommendedName>
        <fullName evidence="11">Cytochrome P450</fullName>
    </recommendedName>
</protein>
<dbReference type="InterPro" id="IPR036396">
    <property type="entry name" value="Cyt_P450_sf"/>
</dbReference>
<dbReference type="Pfam" id="PF00067">
    <property type="entry name" value="p450"/>
    <property type="match status" value="1"/>
</dbReference>
<reference evidence="10" key="1">
    <citation type="submission" date="2020-06" db="EMBL/GenBank/DDBJ databases">
        <title>A chromosome-scale genome assembly of Talaromyces rugulosus W13939.</title>
        <authorList>
            <person name="Wang B."/>
            <person name="Guo L."/>
            <person name="Ye K."/>
            <person name="Wang L."/>
        </authorList>
    </citation>
    <scope>NUCLEOTIDE SEQUENCE [LARGE SCALE GENOMIC DNA]</scope>
    <source>
        <strain evidence="10">W13939</strain>
    </source>
</reference>
<keyword evidence="4 8" id="KW-0479">Metal-binding</keyword>
<keyword evidence="7" id="KW-0503">Monooxygenase</keyword>
<evidence type="ECO:0000256" key="2">
    <source>
        <dbReference type="ARBA" id="ARBA00010617"/>
    </source>
</evidence>
<dbReference type="KEGG" id="trg:TRUGW13939_01893"/>
<evidence type="ECO:0008006" key="11">
    <source>
        <dbReference type="Google" id="ProtNLM"/>
    </source>
</evidence>
<dbReference type="Proteomes" id="UP000509510">
    <property type="component" value="Chromosome I"/>
</dbReference>
<dbReference type="InterPro" id="IPR001128">
    <property type="entry name" value="Cyt_P450"/>
</dbReference>
<dbReference type="InterPro" id="IPR050364">
    <property type="entry name" value="Cytochrome_P450_fung"/>
</dbReference>
<evidence type="ECO:0000256" key="8">
    <source>
        <dbReference type="PIRSR" id="PIRSR602401-1"/>
    </source>
</evidence>
<dbReference type="GO" id="GO:0004497">
    <property type="term" value="F:monooxygenase activity"/>
    <property type="evidence" value="ECO:0007669"/>
    <property type="project" value="UniProtKB-KW"/>
</dbReference>
<evidence type="ECO:0000313" key="9">
    <source>
        <dbReference type="EMBL" id="QKX54804.1"/>
    </source>
</evidence>
<dbReference type="GO" id="GO:0005506">
    <property type="term" value="F:iron ion binding"/>
    <property type="evidence" value="ECO:0007669"/>
    <property type="project" value="InterPro"/>
</dbReference>
<dbReference type="CDD" id="cd11065">
    <property type="entry name" value="CYP64-like"/>
    <property type="match status" value="1"/>
</dbReference>
<evidence type="ECO:0000256" key="7">
    <source>
        <dbReference type="ARBA" id="ARBA00023033"/>
    </source>
</evidence>
<dbReference type="InterPro" id="IPR002401">
    <property type="entry name" value="Cyt_P450_E_grp-I"/>
</dbReference>
<dbReference type="OrthoDB" id="2789670at2759"/>
<dbReference type="Gene3D" id="1.10.630.10">
    <property type="entry name" value="Cytochrome P450"/>
    <property type="match status" value="1"/>
</dbReference>
<sequence>MGLFTISLMVAVLGIYFTLKIFRKPATPPLPPGPKPRFLIGNLLDMPRPGEKEWSHWAKHKDLYGPISCVSAFNQKLIIINDTSLAREILEKRSANHSSRPRLVFANELVGWEKTLSSQNNTPLFHTYRKIIGRVLGSHKAAAQFNGLQETESRKCLLRLLEQPERFGEHIRTEVVTAILKMTYGYSASPDGNDPLIKLADRALLEFSQAAMPGSWLVDVIPSLKFIPEWFPGAGFQRVAREFRKTVMESTRRGFAFTKHEMAAGTHVPSFTSNALEAGEDEEAVRWTSFALYGGGDDTIVSEIKCYFLALMLNPDVQRRAHEEIDRVVGSDRLPAAADRAQLPYIDAIVKETMRWHPIAPLGLPHKSDVDEVVEGYLIPKGAIIVANIWSFTHDPSVYHNPSTFNPSRFLTETPEPDPRDVAYGFGRRICPGRLFADNFLFLTIAQTLAVFSISQPRDNAEAAAGEQVVDFEPGIISRPVEYQCALKARSARHEQLIREVQC</sequence>
<dbReference type="RefSeq" id="XP_035340983.1">
    <property type="nucleotide sequence ID" value="XM_035485090.1"/>
</dbReference>
<dbReference type="PANTHER" id="PTHR46300:SF7">
    <property type="entry name" value="P450, PUTATIVE (EUROFUNG)-RELATED"/>
    <property type="match status" value="1"/>
</dbReference>
<dbReference type="AlphaFoldDB" id="A0A7H8QLQ6"/>
<feature type="binding site" description="axial binding residue" evidence="8">
    <location>
        <position position="431"/>
    </location>
    <ligand>
        <name>heme</name>
        <dbReference type="ChEBI" id="CHEBI:30413"/>
    </ligand>
    <ligandPart>
        <name>Fe</name>
        <dbReference type="ChEBI" id="CHEBI:18248"/>
    </ligandPart>
</feature>
<dbReference type="GO" id="GO:0016705">
    <property type="term" value="F:oxidoreductase activity, acting on paired donors, with incorporation or reduction of molecular oxygen"/>
    <property type="evidence" value="ECO:0007669"/>
    <property type="project" value="InterPro"/>
</dbReference>
<evidence type="ECO:0000256" key="4">
    <source>
        <dbReference type="ARBA" id="ARBA00022723"/>
    </source>
</evidence>
<gene>
    <name evidence="9" type="ORF">TRUGW13939_01893</name>
</gene>
<proteinExistence type="inferred from homology"/>
<evidence type="ECO:0000256" key="3">
    <source>
        <dbReference type="ARBA" id="ARBA00022617"/>
    </source>
</evidence>
<dbReference type="GeneID" id="55989403"/>
<keyword evidence="3 8" id="KW-0349">Heme</keyword>
<evidence type="ECO:0000256" key="5">
    <source>
        <dbReference type="ARBA" id="ARBA00023002"/>
    </source>
</evidence>
<dbReference type="PANTHER" id="PTHR46300">
    <property type="entry name" value="P450, PUTATIVE (EUROFUNG)-RELATED-RELATED"/>
    <property type="match status" value="1"/>
</dbReference>
<dbReference type="GO" id="GO:0020037">
    <property type="term" value="F:heme binding"/>
    <property type="evidence" value="ECO:0007669"/>
    <property type="project" value="InterPro"/>
</dbReference>
<evidence type="ECO:0000256" key="1">
    <source>
        <dbReference type="ARBA" id="ARBA00001971"/>
    </source>
</evidence>
<evidence type="ECO:0000313" key="10">
    <source>
        <dbReference type="Proteomes" id="UP000509510"/>
    </source>
</evidence>
<organism evidence="9 10">
    <name type="scientific">Talaromyces rugulosus</name>
    <name type="common">Penicillium rugulosum</name>
    <dbReference type="NCBI Taxonomy" id="121627"/>
    <lineage>
        <taxon>Eukaryota</taxon>
        <taxon>Fungi</taxon>
        <taxon>Dikarya</taxon>
        <taxon>Ascomycota</taxon>
        <taxon>Pezizomycotina</taxon>
        <taxon>Eurotiomycetes</taxon>
        <taxon>Eurotiomycetidae</taxon>
        <taxon>Eurotiales</taxon>
        <taxon>Trichocomaceae</taxon>
        <taxon>Talaromyces</taxon>
        <taxon>Talaromyces sect. Islandici</taxon>
    </lineage>
</organism>
<keyword evidence="10" id="KW-1185">Reference proteome</keyword>
<comment type="similarity">
    <text evidence="2">Belongs to the cytochrome P450 family.</text>
</comment>
<accession>A0A7H8QLQ6</accession>
<keyword evidence="5" id="KW-0560">Oxidoreductase</keyword>
<comment type="cofactor">
    <cofactor evidence="1 8">
        <name>heme</name>
        <dbReference type="ChEBI" id="CHEBI:30413"/>
    </cofactor>
</comment>
<dbReference type="SUPFAM" id="SSF48264">
    <property type="entry name" value="Cytochrome P450"/>
    <property type="match status" value="1"/>
</dbReference>
<dbReference type="EMBL" id="CP055898">
    <property type="protein sequence ID" value="QKX54804.1"/>
    <property type="molecule type" value="Genomic_DNA"/>
</dbReference>
<name>A0A7H8QLQ6_TALRU</name>